<dbReference type="EMBL" id="JARAOO010000003">
    <property type="protein sequence ID" value="KAJ7978308.1"/>
    <property type="molecule type" value="Genomic_DNA"/>
</dbReference>
<dbReference type="GO" id="GO:1990610">
    <property type="term" value="F:acetolactate synthase regulator activity"/>
    <property type="evidence" value="ECO:0007669"/>
    <property type="project" value="InterPro"/>
</dbReference>
<dbReference type="InterPro" id="IPR019455">
    <property type="entry name" value="Acetolactate_synth_ssu_C"/>
</dbReference>
<dbReference type="SUPFAM" id="SSF55021">
    <property type="entry name" value="ACT-like"/>
    <property type="match status" value="2"/>
</dbReference>
<dbReference type="Pfam" id="PF10369">
    <property type="entry name" value="ALS_ss_C"/>
    <property type="match status" value="1"/>
</dbReference>
<reference evidence="3" key="1">
    <citation type="journal article" date="2023" name="Science">
        <title>Elucidation of the pathway for biosynthesis of saponin adjuvants from the soapbark tree.</title>
        <authorList>
            <person name="Reed J."/>
            <person name="Orme A."/>
            <person name="El-Demerdash A."/>
            <person name="Owen C."/>
            <person name="Martin L.B.B."/>
            <person name="Misra R.C."/>
            <person name="Kikuchi S."/>
            <person name="Rejzek M."/>
            <person name="Martin A.C."/>
            <person name="Harkess A."/>
            <person name="Leebens-Mack J."/>
            <person name="Louveau T."/>
            <person name="Stephenson M.J."/>
            <person name="Osbourn A."/>
        </authorList>
    </citation>
    <scope>NUCLEOTIDE SEQUENCE</scope>
    <source>
        <strain evidence="3">S10</strain>
    </source>
</reference>
<evidence type="ECO:0000259" key="2">
    <source>
        <dbReference type="PROSITE" id="PS51671"/>
    </source>
</evidence>
<dbReference type="InterPro" id="IPR002912">
    <property type="entry name" value="ACT_dom"/>
</dbReference>
<protein>
    <submittedName>
        <fullName evidence="3">Acetolactate synthase small subunit chloroplastic-like</fullName>
    </submittedName>
</protein>
<feature type="domain" description="ACT" evidence="2">
    <location>
        <begin position="36"/>
        <end position="117"/>
    </location>
</feature>
<evidence type="ECO:0000313" key="4">
    <source>
        <dbReference type="Proteomes" id="UP001163823"/>
    </source>
</evidence>
<comment type="caution">
    <text evidence="3">The sequence shown here is derived from an EMBL/GenBank/DDBJ whole genome shotgun (WGS) entry which is preliminary data.</text>
</comment>
<dbReference type="InterPro" id="IPR054480">
    <property type="entry name" value="AHAS_small-like_ACT"/>
</dbReference>
<feature type="chain" id="PRO_5042069692" evidence="1">
    <location>
        <begin position="20"/>
        <end position="140"/>
    </location>
</feature>
<feature type="signal peptide" evidence="1">
    <location>
        <begin position="1"/>
        <end position="19"/>
    </location>
</feature>
<dbReference type="Pfam" id="PF22629">
    <property type="entry name" value="ACT_AHAS_ss"/>
    <property type="match status" value="1"/>
</dbReference>
<proteinExistence type="predicted"/>
<dbReference type="GO" id="GO:0005829">
    <property type="term" value="C:cytosol"/>
    <property type="evidence" value="ECO:0007669"/>
    <property type="project" value="TreeGrafter"/>
</dbReference>
<evidence type="ECO:0000256" key="1">
    <source>
        <dbReference type="SAM" id="SignalP"/>
    </source>
</evidence>
<keyword evidence="1" id="KW-0732">Signal</keyword>
<dbReference type="InterPro" id="IPR045865">
    <property type="entry name" value="ACT-like_dom_sf"/>
</dbReference>
<dbReference type="PANTHER" id="PTHR30239:SF0">
    <property type="entry name" value="ACETOLACTATE SYNTHASE SMALL SUBUNIT 1, CHLOROPLASTIC"/>
    <property type="match status" value="1"/>
</dbReference>
<dbReference type="Gene3D" id="3.30.70.1150">
    <property type="entry name" value="ACT-like. Chain A, domain 2"/>
    <property type="match status" value="1"/>
</dbReference>
<accession>A0AAD7VJS7</accession>
<organism evidence="3 4">
    <name type="scientific">Quillaja saponaria</name>
    <name type="common">Soap bark tree</name>
    <dbReference type="NCBI Taxonomy" id="32244"/>
    <lineage>
        <taxon>Eukaryota</taxon>
        <taxon>Viridiplantae</taxon>
        <taxon>Streptophyta</taxon>
        <taxon>Embryophyta</taxon>
        <taxon>Tracheophyta</taxon>
        <taxon>Spermatophyta</taxon>
        <taxon>Magnoliopsida</taxon>
        <taxon>eudicotyledons</taxon>
        <taxon>Gunneridae</taxon>
        <taxon>Pentapetalae</taxon>
        <taxon>rosids</taxon>
        <taxon>fabids</taxon>
        <taxon>Fabales</taxon>
        <taxon>Quillajaceae</taxon>
        <taxon>Quillaja</taxon>
    </lineage>
</organism>
<name>A0AAD7VJS7_QUISA</name>
<dbReference type="KEGG" id="qsa:O6P43_007793"/>
<sequence>MFNLWSFTMTCLLIKSSNAHWGVIYDEDSTGLRSHTLSMLVNDSPGVLNIVTCVMSRRGYNIQSLAVGTKLVQQLNKLIDLHEVRDITHLPFAERELMLIKIAVNTAARRDILDIAGIFWAKAVDASDHTITLELTGDLN</sequence>
<dbReference type="GO" id="GO:0003984">
    <property type="term" value="F:acetolactate synthase activity"/>
    <property type="evidence" value="ECO:0007669"/>
    <property type="project" value="TreeGrafter"/>
</dbReference>
<dbReference type="GO" id="GO:0009097">
    <property type="term" value="P:isoleucine biosynthetic process"/>
    <property type="evidence" value="ECO:0007669"/>
    <property type="project" value="TreeGrafter"/>
</dbReference>
<dbReference type="GO" id="GO:0009099">
    <property type="term" value="P:L-valine biosynthetic process"/>
    <property type="evidence" value="ECO:0007669"/>
    <property type="project" value="TreeGrafter"/>
</dbReference>
<dbReference type="InterPro" id="IPR004789">
    <property type="entry name" value="Acetalactate_synth_ssu"/>
</dbReference>
<dbReference type="PANTHER" id="PTHR30239">
    <property type="entry name" value="ACETOLACTATE SYNTHASE SMALL SUBUNIT"/>
    <property type="match status" value="1"/>
</dbReference>
<dbReference type="Gene3D" id="3.30.70.260">
    <property type="match status" value="1"/>
</dbReference>
<dbReference type="PROSITE" id="PS51671">
    <property type="entry name" value="ACT"/>
    <property type="match status" value="1"/>
</dbReference>
<keyword evidence="4" id="KW-1185">Reference proteome</keyword>
<gene>
    <name evidence="3" type="ORF">O6P43_007793</name>
</gene>
<dbReference type="AlphaFoldDB" id="A0AAD7VJS7"/>
<dbReference type="InterPro" id="IPR027271">
    <property type="entry name" value="Acetolactate_synth/TF_NikR_C"/>
</dbReference>
<evidence type="ECO:0000313" key="3">
    <source>
        <dbReference type="EMBL" id="KAJ7978308.1"/>
    </source>
</evidence>
<dbReference type="Proteomes" id="UP001163823">
    <property type="component" value="Chromosome 3"/>
</dbReference>